<protein>
    <submittedName>
        <fullName evidence="2">Uncharacterized protein</fullName>
    </submittedName>
</protein>
<accession>A0ABP7BFE4</accession>
<organism evidence="2 3">
    <name type="scientific">Nonomuraea antimicrobica</name>
    <dbReference type="NCBI Taxonomy" id="561173"/>
    <lineage>
        <taxon>Bacteria</taxon>
        <taxon>Bacillati</taxon>
        <taxon>Actinomycetota</taxon>
        <taxon>Actinomycetes</taxon>
        <taxon>Streptosporangiales</taxon>
        <taxon>Streptosporangiaceae</taxon>
        <taxon>Nonomuraea</taxon>
    </lineage>
</organism>
<feature type="region of interest" description="Disordered" evidence="1">
    <location>
        <begin position="1"/>
        <end position="24"/>
    </location>
</feature>
<proteinExistence type="predicted"/>
<reference evidence="3" key="1">
    <citation type="journal article" date="2019" name="Int. J. Syst. Evol. Microbiol.">
        <title>The Global Catalogue of Microorganisms (GCM) 10K type strain sequencing project: providing services to taxonomists for standard genome sequencing and annotation.</title>
        <authorList>
            <consortium name="The Broad Institute Genomics Platform"/>
            <consortium name="The Broad Institute Genome Sequencing Center for Infectious Disease"/>
            <person name="Wu L."/>
            <person name="Ma J."/>
        </authorList>
    </citation>
    <scope>NUCLEOTIDE SEQUENCE [LARGE SCALE GENOMIC DNA]</scope>
    <source>
        <strain evidence="3">JCM 16904</strain>
    </source>
</reference>
<dbReference type="RefSeq" id="WP_344875458.1">
    <property type="nucleotide sequence ID" value="NZ_BAAAZP010000034.1"/>
</dbReference>
<evidence type="ECO:0000313" key="3">
    <source>
        <dbReference type="Proteomes" id="UP001500902"/>
    </source>
</evidence>
<dbReference type="Proteomes" id="UP001500902">
    <property type="component" value="Unassembled WGS sequence"/>
</dbReference>
<sequence>MTDSRIAGEPKAQPGQTRAGSRAVAEVPVTRGTGVIAPMGPVTGGTAAIGSGGAVAGGLT</sequence>
<name>A0ABP7BFE4_9ACTN</name>
<comment type="caution">
    <text evidence="2">The sequence shown here is derived from an EMBL/GenBank/DDBJ whole genome shotgun (WGS) entry which is preliminary data.</text>
</comment>
<evidence type="ECO:0000256" key="1">
    <source>
        <dbReference type="SAM" id="MobiDB-lite"/>
    </source>
</evidence>
<gene>
    <name evidence="2" type="ORF">GCM10022224_020810</name>
</gene>
<keyword evidence="3" id="KW-1185">Reference proteome</keyword>
<evidence type="ECO:0000313" key="2">
    <source>
        <dbReference type="EMBL" id="GAA3657457.1"/>
    </source>
</evidence>
<dbReference type="EMBL" id="BAAAZP010000034">
    <property type="protein sequence ID" value="GAA3657457.1"/>
    <property type="molecule type" value="Genomic_DNA"/>
</dbReference>